<name>A0A4C1YIS6_EUMVA</name>
<dbReference type="AlphaFoldDB" id="A0A4C1YIS6"/>
<sequence>MYGELEFRWPTPPPSPHSLAPSAPLLSIGPLLPPSDIPFLLERKAMNQKVVVSCSSAEDAKKNLEEVQDADFKDSEPEKNLPTVVTRDVLAVNADENIVRSLRTLNRHITDGLDWEKERKKVCYRRRACNEATRCLRSLSSYIDDLSRPAMYTWGSNCSRSGTSPPSCSARAAWASYRANNIVKMCSTSVPIARGPRWRKVPIPERRRAPKMH</sequence>
<protein>
    <submittedName>
        <fullName evidence="2">Uncharacterized protein</fullName>
    </submittedName>
</protein>
<evidence type="ECO:0000256" key="1">
    <source>
        <dbReference type="SAM" id="MobiDB-lite"/>
    </source>
</evidence>
<keyword evidence="3" id="KW-1185">Reference proteome</keyword>
<accession>A0A4C1YIS6</accession>
<reference evidence="2 3" key="1">
    <citation type="journal article" date="2019" name="Commun. Biol.">
        <title>The bagworm genome reveals a unique fibroin gene that provides high tensile strength.</title>
        <authorList>
            <person name="Kono N."/>
            <person name="Nakamura H."/>
            <person name="Ohtoshi R."/>
            <person name="Tomita M."/>
            <person name="Numata K."/>
            <person name="Arakawa K."/>
        </authorList>
    </citation>
    <scope>NUCLEOTIDE SEQUENCE [LARGE SCALE GENOMIC DNA]</scope>
</reference>
<evidence type="ECO:0000313" key="2">
    <source>
        <dbReference type="EMBL" id="GBP74529.1"/>
    </source>
</evidence>
<comment type="caution">
    <text evidence="2">The sequence shown here is derived from an EMBL/GenBank/DDBJ whole genome shotgun (WGS) entry which is preliminary data.</text>
</comment>
<dbReference type="Proteomes" id="UP000299102">
    <property type="component" value="Unassembled WGS sequence"/>
</dbReference>
<feature type="region of interest" description="Disordered" evidence="1">
    <location>
        <begin position="1"/>
        <end position="21"/>
    </location>
</feature>
<dbReference type="OrthoDB" id="10022108at2759"/>
<evidence type="ECO:0000313" key="3">
    <source>
        <dbReference type="Proteomes" id="UP000299102"/>
    </source>
</evidence>
<proteinExistence type="predicted"/>
<dbReference type="EMBL" id="BGZK01001211">
    <property type="protein sequence ID" value="GBP74529.1"/>
    <property type="molecule type" value="Genomic_DNA"/>
</dbReference>
<organism evidence="2 3">
    <name type="scientific">Eumeta variegata</name>
    <name type="common">Bagworm moth</name>
    <name type="synonym">Eumeta japonica</name>
    <dbReference type="NCBI Taxonomy" id="151549"/>
    <lineage>
        <taxon>Eukaryota</taxon>
        <taxon>Metazoa</taxon>
        <taxon>Ecdysozoa</taxon>
        <taxon>Arthropoda</taxon>
        <taxon>Hexapoda</taxon>
        <taxon>Insecta</taxon>
        <taxon>Pterygota</taxon>
        <taxon>Neoptera</taxon>
        <taxon>Endopterygota</taxon>
        <taxon>Lepidoptera</taxon>
        <taxon>Glossata</taxon>
        <taxon>Ditrysia</taxon>
        <taxon>Tineoidea</taxon>
        <taxon>Psychidae</taxon>
        <taxon>Oiketicinae</taxon>
        <taxon>Eumeta</taxon>
    </lineage>
</organism>
<gene>
    <name evidence="2" type="ORF">EVAR_84883_1</name>
</gene>